<dbReference type="InterPro" id="IPR015700">
    <property type="entry name" value="RPC1"/>
</dbReference>
<dbReference type="NCBIfam" id="NF006336">
    <property type="entry name" value="PRK08566.1"/>
    <property type="match status" value="1"/>
</dbReference>
<evidence type="ECO:0000313" key="14">
    <source>
        <dbReference type="EMBL" id="AGE96346.1"/>
    </source>
</evidence>
<dbReference type="InterPro" id="IPR007066">
    <property type="entry name" value="RNA_pol_Rpb1_3"/>
</dbReference>
<dbReference type="GO" id="GO:0006351">
    <property type="term" value="P:DNA-templated transcription"/>
    <property type="evidence" value="ECO:0007669"/>
    <property type="project" value="InterPro"/>
</dbReference>
<dbReference type="Pfam" id="PF04998">
    <property type="entry name" value="RNA_pol_Rpb1_5"/>
    <property type="match status" value="1"/>
</dbReference>
<evidence type="ECO:0000256" key="7">
    <source>
        <dbReference type="ARBA" id="ARBA00022833"/>
    </source>
</evidence>
<keyword evidence="4 12" id="KW-0808">Transferase</keyword>
<dbReference type="Gene3D" id="1.10.150.390">
    <property type="match status" value="1"/>
</dbReference>
<keyword evidence="10" id="KW-0539">Nucleus</keyword>
<dbReference type="InterPro" id="IPR035698">
    <property type="entry name" value="RNAP_III_Rpc1_C"/>
</dbReference>
<dbReference type="EMBL" id="KC513617">
    <property type="protein sequence ID" value="AGE96346.1"/>
    <property type="molecule type" value="Genomic_DNA"/>
</dbReference>
<dbReference type="Gene3D" id="2.40.40.20">
    <property type="match status" value="1"/>
</dbReference>
<dbReference type="VEuPathDB" id="MicrosporidiaDB:AEWD_070030"/>
<evidence type="ECO:0000256" key="3">
    <source>
        <dbReference type="ARBA" id="ARBA00022478"/>
    </source>
</evidence>
<dbReference type="SUPFAM" id="SSF64484">
    <property type="entry name" value="beta and beta-prime subunits of DNA dependent RNA-polymerase"/>
    <property type="match status" value="1"/>
</dbReference>
<evidence type="ECO:0000256" key="6">
    <source>
        <dbReference type="ARBA" id="ARBA00022723"/>
    </source>
</evidence>
<evidence type="ECO:0000256" key="9">
    <source>
        <dbReference type="ARBA" id="ARBA00023163"/>
    </source>
</evidence>
<evidence type="ECO:0000256" key="12">
    <source>
        <dbReference type="RuleBase" id="RU004279"/>
    </source>
</evidence>
<dbReference type="GO" id="GO:0003899">
    <property type="term" value="F:DNA-directed RNA polymerase activity"/>
    <property type="evidence" value="ECO:0007669"/>
    <property type="project" value="UniProtKB-EC"/>
</dbReference>
<dbReference type="Gene3D" id="3.30.1490.180">
    <property type="entry name" value="RNA polymerase ii"/>
    <property type="match status" value="1"/>
</dbReference>
<dbReference type="VEuPathDB" id="MicrosporidiaDB:ECU07_0090"/>
<dbReference type="InterPro" id="IPR007080">
    <property type="entry name" value="RNA_pol_Rpb1_1"/>
</dbReference>
<keyword evidence="8" id="KW-0460">Magnesium</keyword>
<name>M1KLZ0_ENCCN</name>
<comment type="catalytic activity">
    <reaction evidence="11 12">
        <text>RNA(n) + a ribonucleoside 5'-triphosphate = RNA(n+1) + diphosphate</text>
        <dbReference type="Rhea" id="RHEA:21248"/>
        <dbReference type="Rhea" id="RHEA-COMP:14527"/>
        <dbReference type="Rhea" id="RHEA-COMP:17342"/>
        <dbReference type="ChEBI" id="CHEBI:33019"/>
        <dbReference type="ChEBI" id="CHEBI:61557"/>
        <dbReference type="ChEBI" id="CHEBI:140395"/>
        <dbReference type="EC" id="2.7.7.6"/>
    </reaction>
</comment>
<dbReference type="InterPro" id="IPR007081">
    <property type="entry name" value="RNA_pol_Rpb1_5"/>
</dbReference>
<dbReference type="InterPro" id="IPR038120">
    <property type="entry name" value="Rpb1_funnel_sf"/>
</dbReference>
<dbReference type="GO" id="GO:0000428">
    <property type="term" value="C:DNA-directed RNA polymerase complex"/>
    <property type="evidence" value="ECO:0007669"/>
    <property type="project" value="UniProtKB-KW"/>
</dbReference>
<sequence length="1349" mass="151052">MPSCMFSTMGLSSLPILCLNQIFQNSETDFLQPMIKKVEEDEIDIRIRRISFSLLSPQEISDLSVHEISSKDLYDISTRAPLPNGPLDLRLGVGNKKDKCATCGEGLATCIGHFGEVRLVLPVFNVGLIKNTISTLNCLCKSCGSILLNEKKKIYFKKKLRESSGGNDTKLILRRIVAECKKVNVCFVCSFRNGQIKKTFGFRIVHEVEDLEKRKKDKGSKGSDGVHSSCCEEINPLVALNVFNMMKEDDYELLGFLESPSRLIIQNVIVPPSCIRPSVSMDDEGTNEDDITIKISEIVHTNKVLREGIEKGNPLNLINEDWDHLQLQCALLINSELPQIGIPGQPVRGIVQRLKGKNGRFRCNLSGKRVDFSGRTVISPDPNLSIEEVGIPERMAKILTISERVTRLNRRKLQALVLNGPENYPGANYVVGEKFKRFLMYGKRDIELKYGEVVERHLMDGDMVLFNRQPSLHRMSIMSHKVRVHRNKTLRFNECVCTPYNADFDGDEMNVHVPQTEKARAEASVLMSVSNNIVTPRHGEPIVAATQDFITGLYLITGKDTFFDRERFGQLVSYFSEARVGVKPAIRKPVELFTGKQLIEVLIKDSFTASIERNAVTGNMAVSLVGKNRSFKTHDDPNDGSVAILDNSYYFGRLDKSIVGGENKRDSLIYAIMKVSSMAAVRAMNSITKLCSRYLGETGFSIGLDDVQPGPILRQKKEMVVRRGYAECESKILEYSKKPEANEEMLEMEISSILNRIREECGSICIKELGIRNSPNIMQACGSKGSKINVSQMVACVGQQIVSGTRIPNGMDERCLPHFKRGSRTPESKGFVLNSFFDGLTSPEFFFHAVSGREGLVDTAVKTAETGYMQRRLMKALEDLSIQYDGSVRNSNMEVVQFAYGEDQIDPAMSEGDESINLEQVFLRAKSSFLHSLGPSPDLYSSWLDEHGTIDILRRLTPKGYPFEHIANRRFVGSLLRFMESKHEDKFCFGGTFYRYFLSKDFIETFFSMVSQKMMNLIVEPGTTVGAIAGQSIGEPGTQMTLKTFHFAGVASMNITLGVPRLKEIINAVCNISTPIINAELDDPHDLFRTEVIKGRLDRISLKDVCSSLTEVISKDEIFLDIRVDLESLSRLKLNLDIHKIEKLLNNHDQVRVVNENTLRVSIKKITDQSYFNLQRIKKKLLNTKICGAPQVNRVIINSSRGLYSLVIEGRGLLNVINIDGVKAINTTSNSITEVEEVLGIEAARAQIIHEIEYTISNHGIKIDPRHIMLLADTMTYRGEVFGITRFGISKMSRSTLMLASFEQTSDYLFEAAVQSKSDEICGVSESIILGIPICIGTGSMDLYWNSGT</sequence>
<accession>M1KLZ0</accession>
<evidence type="ECO:0000256" key="11">
    <source>
        <dbReference type="ARBA" id="ARBA00048552"/>
    </source>
</evidence>
<keyword evidence="7" id="KW-0862">Zinc</keyword>
<dbReference type="Gene3D" id="6.10.250.2940">
    <property type="match status" value="1"/>
</dbReference>
<dbReference type="InterPro" id="IPR044893">
    <property type="entry name" value="RNA_pol_Rpb1_clamp_domain"/>
</dbReference>
<dbReference type="Pfam" id="PF05000">
    <property type="entry name" value="RNA_pol_Rpb1_4"/>
    <property type="match status" value="1"/>
</dbReference>
<dbReference type="PANTHER" id="PTHR48446:SF1">
    <property type="entry name" value="DNA-DIRECTED RNA POLYMERASE SUBUNIT BETA' N-TERMINAL SECTION"/>
    <property type="match status" value="1"/>
</dbReference>
<dbReference type="CDD" id="cd02736">
    <property type="entry name" value="RNAP_III_Rpc1_C"/>
    <property type="match status" value="1"/>
</dbReference>
<keyword evidence="6" id="KW-0479">Metal-binding</keyword>
<dbReference type="GO" id="GO:0046872">
    <property type="term" value="F:metal ion binding"/>
    <property type="evidence" value="ECO:0007669"/>
    <property type="project" value="UniProtKB-KW"/>
</dbReference>
<evidence type="ECO:0000256" key="8">
    <source>
        <dbReference type="ARBA" id="ARBA00022842"/>
    </source>
</evidence>
<dbReference type="Gene3D" id="6.20.50.80">
    <property type="match status" value="1"/>
</dbReference>
<dbReference type="GO" id="GO:0003677">
    <property type="term" value="F:DNA binding"/>
    <property type="evidence" value="ECO:0007669"/>
    <property type="project" value="InterPro"/>
</dbReference>
<dbReference type="PANTHER" id="PTHR48446">
    <property type="entry name" value="DNA-DIRECTED RNA POLYMERASE SUBUNIT BETA' N-TERMINAL SECTION"/>
    <property type="match status" value="1"/>
</dbReference>
<comment type="function">
    <text evidence="12">DNA-dependent RNA polymerase catalyzes the transcription of DNA into RNA using the four ribonucleoside triphosphates as substrates.</text>
</comment>
<gene>
    <name evidence="14" type="ORF">ECU07_0090</name>
</gene>
<evidence type="ECO:0000256" key="2">
    <source>
        <dbReference type="ARBA" id="ARBA00006460"/>
    </source>
</evidence>
<keyword evidence="9 12" id="KW-0804">Transcription</keyword>
<dbReference type="GO" id="GO:0005634">
    <property type="term" value="C:nucleus"/>
    <property type="evidence" value="ECO:0007669"/>
    <property type="project" value="UniProtKB-SubCell"/>
</dbReference>
<dbReference type="Pfam" id="PF04997">
    <property type="entry name" value="RNA_pol_Rpb1_1"/>
    <property type="match status" value="1"/>
</dbReference>
<keyword evidence="5 12" id="KW-0548">Nucleotidyltransferase</keyword>
<proteinExistence type="inferred from homology"/>
<comment type="similarity">
    <text evidence="2 12">Belongs to the RNA polymerase beta' chain family.</text>
</comment>
<dbReference type="Pfam" id="PF04983">
    <property type="entry name" value="RNA_pol_Rpb1_3"/>
    <property type="match status" value="1"/>
</dbReference>
<dbReference type="VEuPathDB" id="MicrosporidiaDB:AEWQ_070030"/>
<protein>
    <recommendedName>
        <fullName evidence="12">DNA-directed RNA polymerase subunit</fullName>
        <ecNumber evidence="12">2.7.7.6</ecNumber>
    </recommendedName>
</protein>
<feature type="domain" description="RNA polymerase N-terminal" evidence="13">
    <location>
        <begin position="261"/>
        <end position="557"/>
    </location>
</feature>
<dbReference type="InterPro" id="IPR035697">
    <property type="entry name" value="RNAP_III_RPC1_N"/>
</dbReference>
<dbReference type="InterPro" id="IPR042102">
    <property type="entry name" value="RNA_pol_Rpb1_3_sf"/>
</dbReference>
<reference evidence="14" key="1">
    <citation type="journal article" date="2013" name="Eukaryot. Cell">
        <title>Extremely Reduced Levels of Heterozygosity in the Vertebrate Pathogen Encephalitozoon cuniculi.</title>
        <authorList>
            <person name="Selman M."/>
            <person name="Sak B."/>
            <person name="Kvac M."/>
            <person name="Farinelli L."/>
            <person name="Weiss L.M."/>
            <person name="Corradi N."/>
        </authorList>
    </citation>
    <scope>NUCLEOTIDE SEQUENCE</scope>
</reference>
<dbReference type="VEuPathDB" id="MicrosporidiaDB:M970_070020"/>
<dbReference type="Gene3D" id="1.10.132.30">
    <property type="match status" value="1"/>
</dbReference>
<evidence type="ECO:0000259" key="13">
    <source>
        <dbReference type="SMART" id="SM00663"/>
    </source>
</evidence>
<dbReference type="InterPro" id="IPR000722">
    <property type="entry name" value="RNA_pol_asu"/>
</dbReference>
<dbReference type="Gene3D" id="1.10.274.100">
    <property type="entry name" value="RNA polymerase Rpb1, domain 3"/>
    <property type="match status" value="1"/>
</dbReference>
<dbReference type="EC" id="2.7.7.6" evidence="12"/>
<comment type="subcellular location">
    <subcellularLocation>
        <location evidence="1">Nucleus</location>
    </subcellularLocation>
</comment>
<dbReference type="Gene3D" id="4.10.860.120">
    <property type="entry name" value="RNA polymerase II, clamp domain"/>
    <property type="match status" value="1"/>
</dbReference>
<dbReference type="VEuPathDB" id="MicrosporidiaDB:AEWR_070020"/>
<dbReference type="SMART" id="SM00663">
    <property type="entry name" value="RPOLA_N"/>
    <property type="match status" value="1"/>
</dbReference>
<dbReference type="FunFam" id="2.40.40.20:FF:000019">
    <property type="entry name" value="DNA-directed RNA polymerase II subunit RPB1"/>
    <property type="match status" value="1"/>
</dbReference>
<evidence type="ECO:0000256" key="4">
    <source>
        <dbReference type="ARBA" id="ARBA00022679"/>
    </source>
</evidence>
<dbReference type="CDD" id="cd02583">
    <property type="entry name" value="RNAP_III_RPC1_N"/>
    <property type="match status" value="1"/>
</dbReference>
<evidence type="ECO:0000256" key="1">
    <source>
        <dbReference type="ARBA" id="ARBA00004123"/>
    </source>
</evidence>
<keyword evidence="3 12" id="KW-0240">DNA-directed RNA polymerase</keyword>
<organism evidence="14">
    <name type="scientific">Encephalitozoon cuniculi</name>
    <name type="common">Microsporidian parasite</name>
    <dbReference type="NCBI Taxonomy" id="6035"/>
    <lineage>
        <taxon>Eukaryota</taxon>
        <taxon>Fungi</taxon>
        <taxon>Fungi incertae sedis</taxon>
        <taxon>Microsporidia</taxon>
        <taxon>Unikaryonidae</taxon>
        <taxon>Encephalitozoon</taxon>
    </lineage>
</organism>
<evidence type="ECO:0000256" key="5">
    <source>
        <dbReference type="ARBA" id="ARBA00022695"/>
    </source>
</evidence>
<dbReference type="InterPro" id="IPR006592">
    <property type="entry name" value="RNA_pol_N"/>
</dbReference>
<dbReference type="InterPro" id="IPR007083">
    <property type="entry name" value="RNA_pol_Rpb1_4"/>
</dbReference>
<evidence type="ECO:0000256" key="10">
    <source>
        <dbReference type="ARBA" id="ARBA00023242"/>
    </source>
</evidence>
<dbReference type="Pfam" id="PF00623">
    <property type="entry name" value="RNA_pol_Rpb1_2"/>
    <property type="match status" value="1"/>
</dbReference>